<sequence length="101" mass="10959">MEGEANSNEGQDHQHIVNGSHLTPRVTRRPPTKGTIMWLVFTTPLDGSEEAFDGESARGANGPRYETAEPSTRAERPPRGGPGRSRNPDHRSEGSTDIAPL</sequence>
<proteinExistence type="predicted"/>
<protein>
    <submittedName>
        <fullName evidence="2">Uncharacterized protein</fullName>
    </submittedName>
</protein>
<organism evidence="2 3">
    <name type="scientific">Iphiclides podalirius</name>
    <name type="common">scarce swallowtail</name>
    <dbReference type="NCBI Taxonomy" id="110791"/>
    <lineage>
        <taxon>Eukaryota</taxon>
        <taxon>Metazoa</taxon>
        <taxon>Ecdysozoa</taxon>
        <taxon>Arthropoda</taxon>
        <taxon>Hexapoda</taxon>
        <taxon>Insecta</taxon>
        <taxon>Pterygota</taxon>
        <taxon>Neoptera</taxon>
        <taxon>Endopterygota</taxon>
        <taxon>Lepidoptera</taxon>
        <taxon>Glossata</taxon>
        <taxon>Ditrysia</taxon>
        <taxon>Papilionoidea</taxon>
        <taxon>Papilionidae</taxon>
        <taxon>Papilioninae</taxon>
        <taxon>Iphiclides</taxon>
    </lineage>
</organism>
<feature type="region of interest" description="Disordered" evidence="1">
    <location>
        <begin position="47"/>
        <end position="101"/>
    </location>
</feature>
<keyword evidence="3" id="KW-1185">Reference proteome</keyword>
<reference evidence="2" key="1">
    <citation type="submission" date="2022-03" db="EMBL/GenBank/DDBJ databases">
        <authorList>
            <person name="Martin H S."/>
        </authorList>
    </citation>
    <scope>NUCLEOTIDE SEQUENCE</scope>
</reference>
<name>A0ABN8IDV0_9NEOP</name>
<evidence type="ECO:0000313" key="3">
    <source>
        <dbReference type="Proteomes" id="UP000837857"/>
    </source>
</evidence>
<feature type="region of interest" description="Disordered" evidence="1">
    <location>
        <begin position="1"/>
        <end position="33"/>
    </location>
</feature>
<feature type="non-terminal residue" evidence="2">
    <location>
        <position position="101"/>
    </location>
</feature>
<gene>
    <name evidence="2" type="ORF">IPOD504_LOCUS8215</name>
</gene>
<evidence type="ECO:0000256" key="1">
    <source>
        <dbReference type="SAM" id="MobiDB-lite"/>
    </source>
</evidence>
<dbReference type="Proteomes" id="UP000837857">
    <property type="component" value="Chromosome 20"/>
</dbReference>
<accession>A0ABN8IDV0</accession>
<dbReference type="EMBL" id="OW152832">
    <property type="protein sequence ID" value="CAH2052416.1"/>
    <property type="molecule type" value="Genomic_DNA"/>
</dbReference>
<evidence type="ECO:0000313" key="2">
    <source>
        <dbReference type="EMBL" id="CAH2052416.1"/>
    </source>
</evidence>